<evidence type="ECO:0000313" key="2">
    <source>
        <dbReference type="Proteomes" id="UP001195483"/>
    </source>
</evidence>
<protein>
    <submittedName>
        <fullName evidence="1">Uncharacterized protein</fullName>
    </submittedName>
</protein>
<reference evidence="1" key="1">
    <citation type="journal article" date="2021" name="Genome Biol. Evol.">
        <title>A High-Quality Reference Genome for a Parasitic Bivalve with Doubly Uniparental Inheritance (Bivalvia: Unionida).</title>
        <authorList>
            <person name="Smith C.H."/>
        </authorList>
    </citation>
    <scope>NUCLEOTIDE SEQUENCE</scope>
    <source>
        <strain evidence="1">CHS0354</strain>
    </source>
</reference>
<dbReference type="EMBL" id="JAEAOA010001808">
    <property type="protein sequence ID" value="KAK3603455.1"/>
    <property type="molecule type" value="Genomic_DNA"/>
</dbReference>
<accession>A0AAE0T448</accession>
<dbReference type="Proteomes" id="UP001195483">
    <property type="component" value="Unassembled WGS sequence"/>
</dbReference>
<evidence type="ECO:0000313" key="1">
    <source>
        <dbReference type="EMBL" id="KAK3603455.1"/>
    </source>
</evidence>
<reference evidence="1" key="2">
    <citation type="journal article" date="2021" name="Genome Biol. Evol.">
        <title>Developing a high-quality reference genome for a parasitic bivalve with doubly uniparental inheritance (Bivalvia: Unionida).</title>
        <authorList>
            <person name="Smith C.H."/>
        </authorList>
    </citation>
    <scope>NUCLEOTIDE SEQUENCE</scope>
    <source>
        <strain evidence="1">CHS0354</strain>
        <tissue evidence="1">Mantle</tissue>
    </source>
</reference>
<comment type="caution">
    <text evidence="1">The sequence shown here is derived from an EMBL/GenBank/DDBJ whole genome shotgun (WGS) entry which is preliminary data.</text>
</comment>
<dbReference type="AlphaFoldDB" id="A0AAE0T448"/>
<name>A0AAE0T448_9BIVA</name>
<keyword evidence="2" id="KW-1185">Reference proteome</keyword>
<sequence>MPPLYGKIQVPKVKSMPPLYYKVKVPNVKTIPPLYYKVQVHKVESMPPLYYIVHNFIRSDKELSVLRPTVIMGVRELSILGCIMRIAELPSALAMFWRTVHSGNNSGIIDVRELSILEPVVHDFVICLARRGDSNRGVLKISGILGGSFLRHIQTNFKPYKTATSDSSITKLDYVFGA</sequence>
<proteinExistence type="predicted"/>
<gene>
    <name evidence="1" type="ORF">CHS0354_030289</name>
</gene>
<organism evidence="1 2">
    <name type="scientific">Potamilus streckersoni</name>
    <dbReference type="NCBI Taxonomy" id="2493646"/>
    <lineage>
        <taxon>Eukaryota</taxon>
        <taxon>Metazoa</taxon>
        <taxon>Spiralia</taxon>
        <taxon>Lophotrochozoa</taxon>
        <taxon>Mollusca</taxon>
        <taxon>Bivalvia</taxon>
        <taxon>Autobranchia</taxon>
        <taxon>Heteroconchia</taxon>
        <taxon>Palaeoheterodonta</taxon>
        <taxon>Unionida</taxon>
        <taxon>Unionoidea</taxon>
        <taxon>Unionidae</taxon>
        <taxon>Ambleminae</taxon>
        <taxon>Lampsilini</taxon>
        <taxon>Potamilus</taxon>
    </lineage>
</organism>
<reference evidence="1" key="3">
    <citation type="submission" date="2023-05" db="EMBL/GenBank/DDBJ databases">
        <authorList>
            <person name="Smith C.H."/>
        </authorList>
    </citation>
    <scope>NUCLEOTIDE SEQUENCE</scope>
    <source>
        <strain evidence="1">CHS0354</strain>
        <tissue evidence="1">Mantle</tissue>
    </source>
</reference>